<proteinExistence type="predicted"/>
<dbReference type="AlphaFoldDB" id="A0A1G1VET6"/>
<gene>
    <name evidence="1" type="ORF">A3A77_04100</name>
</gene>
<dbReference type="Proteomes" id="UP000178659">
    <property type="component" value="Unassembled WGS sequence"/>
</dbReference>
<evidence type="ECO:0000313" key="2">
    <source>
        <dbReference type="Proteomes" id="UP000178659"/>
    </source>
</evidence>
<reference evidence="1 2" key="1">
    <citation type="journal article" date="2016" name="Nat. Commun.">
        <title>Thousands of microbial genomes shed light on interconnected biogeochemical processes in an aquifer system.</title>
        <authorList>
            <person name="Anantharaman K."/>
            <person name="Brown C.T."/>
            <person name="Hug L.A."/>
            <person name="Sharon I."/>
            <person name="Castelle C.J."/>
            <person name="Probst A.J."/>
            <person name="Thomas B.C."/>
            <person name="Singh A."/>
            <person name="Wilkins M.J."/>
            <person name="Karaoz U."/>
            <person name="Brodie E.L."/>
            <person name="Williams K.H."/>
            <person name="Hubbard S.S."/>
            <person name="Banfield J.F."/>
        </authorList>
    </citation>
    <scope>NUCLEOTIDE SEQUENCE [LARGE SCALE GENOMIC DNA]</scope>
</reference>
<sequence length="111" mass="13585">MSKVFYDKYLVFEEIEIELGKLNLEKEERQEIEVLIDEMIHHRMMDKILSHLPREHHEEFLDKFHKIPYDESLLQYLDERIETSVEQHIKDEMQKLKKEILEDIKTSCSPK</sequence>
<accession>A0A1G1VET6</accession>
<name>A0A1G1VET6_9BACT</name>
<organism evidence="1 2">
    <name type="scientific">Candidatus Blackburnbacteria bacterium RIFCSPLOWO2_01_FULL_40_20</name>
    <dbReference type="NCBI Taxonomy" id="1797519"/>
    <lineage>
        <taxon>Bacteria</taxon>
        <taxon>Candidatus Blackburniibacteriota</taxon>
    </lineage>
</organism>
<protein>
    <submittedName>
        <fullName evidence="1">Uncharacterized protein</fullName>
    </submittedName>
</protein>
<comment type="caution">
    <text evidence="1">The sequence shown here is derived from an EMBL/GenBank/DDBJ whole genome shotgun (WGS) entry which is preliminary data.</text>
</comment>
<dbReference type="EMBL" id="MHCC01000006">
    <property type="protein sequence ID" value="OGY13950.1"/>
    <property type="molecule type" value="Genomic_DNA"/>
</dbReference>
<evidence type="ECO:0000313" key="1">
    <source>
        <dbReference type="EMBL" id="OGY13950.1"/>
    </source>
</evidence>